<feature type="compositionally biased region" description="Pro residues" evidence="1">
    <location>
        <begin position="524"/>
        <end position="533"/>
    </location>
</feature>
<dbReference type="AlphaFoldDB" id="A0A9W6EYU1"/>
<organism evidence="2 3">
    <name type="scientific">Pleodorina starrii</name>
    <dbReference type="NCBI Taxonomy" id="330485"/>
    <lineage>
        <taxon>Eukaryota</taxon>
        <taxon>Viridiplantae</taxon>
        <taxon>Chlorophyta</taxon>
        <taxon>core chlorophytes</taxon>
        <taxon>Chlorophyceae</taxon>
        <taxon>CS clade</taxon>
        <taxon>Chlamydomonadales</taxon>
        <taxon>Volvocaceae</taxon>
        <taxon>Pleodorina</taxon>
    </lineage>
</organism>
<feature type="region of interest" description="Disordered" evidence="1">
    <location>
        <begin position="372"/>
        <end position="426"/>
    </location>
</feature>
<feature type="compositionally biased region" description="Low complexity" evidence="1">
    <location>
        <begin position="534"/>
        <end position="561"/>
    </location>
</feature>
<evidence type="ECO:0000256" key="1">
    <source>
        <dbReference type="SAM" id="MobiDB-lite"/>
    </source>
</evidence>
<protein>
    <submittedName>
        <fullName evidence="2">Uncharacterized protein</fullName>
    </submittedName>
</protein>
<dbReference type="Proteomes" id="UP001165080">
    <property type="component" value="Unassembled WGS sequence"/>
</dbReference>
<evidence type="ECO:0000313" key="3">
    <source>
        <dbReference type="Proteomes" id="UP001165080"/>
    </source>
</evidence>
<sequence>MTVSLACRTAVATPTGGVFTLASSSASAPAKEPAAAELDVERLSSTEALLHYILELPYALNHTFDVAPELRHRGFWEVFRAAQALALISSTDSPGGLPDAASRISDATDGDENSDNYNPDDNSADPDRGQPDGNPAAGPDTDVDVDADLTPQLDAMARQIAALPTHLCWPVLRRVVLAALARRRLLRSRPLSAAEQAAGGRLAGELFAAHRRAAGRKGILDFFHVSKAGGTSFCQLAKLNGCRTESFTAAGNCLMRGFDDWPRWVNRSLHVSLAAPRSLNTPWFANYGIRKPRNYVPCGARKRTLLREGYTVVANEFATHGGARSLRGAHLCPGHVNVLQLRHPYTRLRSHLLWVKSLYEQQYGEAAAAFLTPPTEPLERGSEAPTDSGGDEPPSNRRGSEAPAEEDGGDEPPSRRLAEAVGSPSATHGSAAAHWQALLPAATDNYYIRSLLGEAVYYLPRENLTRRHLAAARLALTQIDVLLLLEQPRANEVMFEMALGWGLGFGAVHARKGAASGGGSQAPLPSPPPPPPQQQSQQQESEQRQLQEQQQRQQRQQQAGGALKLGPEDWLVLLRRNELDMELYRFGSALVQLDAIVFEVARQAGLGSGYTAVEAAGGSGGGGSRSGGGKGGSRRRAKAVVDTGQQQQQQGHQVVSTGLDEQWELSGAKRAAAGNCGFVSAHDADDVLPTWLVL</sequence>
<comment type="caution">
    <text evidence="2">The sequence shown here is derived from an EMBL/GenBank/DDBJ whole genome shotgun (WGS) entry which is preliminary data.</text>
</comment>
<dbReference type="InterPro" id="IPR052145">
    <property type="entry name" value="Mediator/Homeobox_domain"/>
</dbReference>
<evidence type="ECO:0000313" key="2">
    <source>
        <dbReference type="EMBL" id="GLC49889.1"/>
    </source>
</evidence>
<feature type="compositionally biased region" description="Gly residues" evidence="1">
    <location>
        <begin position="617"/>
        <end position="631"/>
    </location>
</feature>
<dbReference type="EMBL" id="BRXU01000003">
    <property type="protein sequence ID" value="GLC49889.1"/>
    <property type="molecule type" value="Genomic_DNA"/>
</dbReference>
<feature type="region of interest" description="Disordered" evidence="1">
    <location>
        <begin position="512"/>
        <end position="561"/>
    </location>
</feature>
<proteinExistence type="predicted"/>
<keyword evidence="3" id="KW-1185">Reference proteome</keyword>
<gene>
    <name evidence="2" type="primary">PLEST009176</name>
    <name evidence="2" type="ORF">PLESTB_000319800</name>
</gene>
<name>A0A9W6EYU1_9CHLO</name>
<dbReference type="PANTHER" id="PTHR24330:SF19">
    <property type="entry name" value="MEDIATOR OF RNA POLYMERASE II TRANSCRIPTION SUBUNIT 29"/>
    <property type="match status" value="1"/>
</dbReference>
<dbReference type="PANTHER" id="PTHR24330">
    <property type="entry name" value="HOMEOBOX PROTEIN BARH-LIKE"/>
    <property type="match status" value="1"/>
</dbReference>
<feature type="region of interest" description="Disordered" evidence="1">
    <location>
        <begin position="616"/>
        <end position="637"/>
    </location>
</feature>
<accession>A0A9W6EYU1</accession>
<reference evidence="2 3" key="1">
    <citation type="journal article" date="2023" name="Commun. Biol.">
        <title>Reorganization of the ancestral sex-determining regions during the evolution of trioecy in Pleodorina starrii.</title>
        <authorList>
            <person name="Takahashi K."/>
            <person name="Suzuki S."/>
            <person name="Kawai-Toyooka H."/>
            <person name="Yamamoto K."/>
            <person name="Hamaji T."/>
            <person name="Ootsuki R."/>
            <person name="Yamaguchi H."/>
            <person name="Kawachi M."/>
            <person name="Higashiyama T."/>
            <person name="Nozaki H."/>
        </authorList>
    </citation>
    <scope>NUCLEOTIDE SEQUENCE [LARGE SCALE GENOMIC DNA]</scope>
    <source>
        <strain evidence="2 3">NIES-4479</strain>
    </source>
</reference>
<feature type="region of interest" description="Disordered" evidence="1">
    <location>
        <begin position="92"/>
        <end position="144"/>
    </location>
</feature>